<feature type="region of interest" description="Disordered" evidence="6">
    <location>
        <begin position="1"/>
        <end position="20"/>
    </location>
</feature>
<feature type="transmembrane region" description="Helical" evidence="7">
    <location>
        <begin position="356"/>
        <end position="375"/>
    </location>
</feature>
<gene>
    <name evidence="9" type="ORF">NA57DRAFT_78413</name>
</gene>
<dbReference type="FunFam" id="1.20.1250.20:FF:000082">
    <property type="entry name" value="MFS multidrug transporter, putative"/>
    <property type="match status" value="1"/>
</dbReference>
<dbReference type="PANTHER" id="PTHR23502">
    <property type="entry name" value="MAJOR FACILITATOR SUPERFAMILY"/>
    <property type="match status" value="1"/>
</dbReference>
<dbReference type="OrthoDB" id="3936150at2759"/>
<proteinExistence type="inferred from homology"/>
<evidence type="ECO:0000256" key="5">
    <source>
        <dbReference type="ARBA" id="ARBA00023136"/>
    </source>
</evidence>
<name>A0A9P4M6Z6_9PEZI</name>
<evidence type="ECO:0000259" key="8">
    <source>
        <dbReference type="PROSITE" id="PS50850"/>
    </source>
</evidence>
<keyword evidence="5 7" id="KW-0472">Membrane</keyword>
<keyword evidence="4 7" id="KW-1133">Transmembrane helix</keyword>
<feature type="transmembrane region" description="Helical" evidence="7">
    <location>
        <begin position="43"/>
        <end position="64"/>
    </location>
</feature>
<dbReference type="GO" id="GO:0015606">
    <property type="term" value="F:spermidine transmembrane transporter activity"/>
    <property type="evidence" value="ECO:0007669"/>
    <property type="project" value="TreeGrafter"/>
</dbReference>
<evidence type="ECO:0000256" key="2">
    <source>
        <dbReference type="ARBA" id="ARBA00008335"/>
    </source>
</evidence>
<dbReference type="Pfam" id="PF07690">
    <property type="entry name" value="MFS_1"/>
    <property type="match status" value="1"/>
</dbReference>
<dbReference type="Gene3D" id="1.20.1250.20">
    <property type="entry name" value="MFS general substrate transporter like domains"/>
    <property type="match status" value="1"/>
</dbReference>
<feature type="transmembrane region" description="Helical" evidence="7">
    <location>
        <begin position="170"/>
        <end position="193"/>
    </location>
</feature>
<dbReference type="SUPFAM" id="SSF103473">
    <property type="entry name" value="MFS general substrate transporter"/>
    <property type="match status" value="1"/>
</dbReference>
<dbReference type="GO" id="GO:0000297">
    <property type="term" value="F:spermine transmembrane transporter activity"/>
    <property type="evidence" value="ECO:0007669"/>
    <property type="project" value="TreeGrafter"/>
</dbReference>
<feature type="transmembrane region" description="Helical" evidence="7">
    <location>
        <begin position="381"/>
        <end position="403"/>
    </location>
</feature>
<accession>A0A9P4M6Z6</accession>
<feature type="domain" description="Major facilitator superfamily (MFS) profile" evidence="8">
    <location>
        <begin position="45"/>
        <end position="486"/>
    </location>
</feature>
<dbReference type="PANTHER" id="PTHR23502:SF38">
    <property type="entry name" value="POLYAMINE TRANSPORTER 4"/>
    <property type="match status" value="1"/>
</dbReference>
<feature type="transmembrane region" description="Helical" evidence="7">
    <location>
        <begin position="450"/>
        <end position="469"/>
    </location>
</feature>
<evidence type="ECO:0000256" key="1">
    <source>
        <dbReference type="ARBA" id="ARBA00004141"/>
    </source>
</evidence>
<feature type="transmembrane region" description="Helical" evidence="7">
    <location>
        <begin position="134"/>
        <end position="158"/>
    </location>
</feature>
<sequence>MAEIAEKQEPPSPNTTTSPRTIAALDWENDPRNARNWPTTRKIGAALIVSAIGFVSTFAASIYASGHEDVAAEFHISSTLALLPLSFYNLGMAFGPMIASPMSETFGRKAVYLTTTPLFALFILGSGFSQNLASLIICRFFAGLFGAPGVSIASATIADTTPPHKRGQPLAAYYSIPYIGSLFGPLIGNFVVSGKGWRWTQWTVLFFAVSIFPLLAFVRESYRKTIVQRIAQEENLEIPQTTRSPSKIIRNFLTTTVTRPVHMLITEPIVSFVCLYCAFQFALLYTFVIAAPYVFGTVYGFSLNQQGLSFLGFIVGGLFAPLTIVLFDRFKYQKKYREFVETYGPGMREVPPEPRLYPSMVGSIILPTGLFLFAWTARPSIHWICPLVACGITMCGSILAYVGANMYMVDTYGPLYGASAAGANSLARYTLSAAFPLFTLQMYRTLGVDWATSLLGFCTVAMAPIPWVFHKWGPKLRARSKYEREM</sequence>
<dbReference type="InterPro" id="IPR036259">
    <property type="entry name" value="MFS_trans_sf"/>
</dbReference>
<dbReference type="CDD" id="cd17323">
    <property type="entry name" value="MFS_Tpo1_MDR_like"/>
    <property type="match status" value="1"/>
</dbReference>
<evidence type="ECO:0000256" key="6">
    <source>
        <dbReference type="SAM" id="MobiDB-lite"/>
    </source>
</evidence>
<dbReference type="InterPro" id="IPR011701">
    <property type="entry name" value="MFS"/>
</dbReference>
<dbReference type="PROSITE" id="PS50850">
    <property type="entry name" value="MFS"/>
    <property type="match status" value="1"/>
</dbReference>
<dbReference type="Proteomes" id="UP000799772">
    <property type="component" value="Unassembled WGS sequence"/>
</dbReference>
<feature type="transmembrane region" description="Helical" evidence="7">
    <location>
        <begin position="199"/>
        <end position="218"/>
    </location>
</feature>
<feature type="transmembrane region" description="Helical" evidence="7">
    <location>
        <begin position="307"/>
        <end position="327"/>
    </location>
</feature>
<dbReference type="AlphaFoldDB" id="A0A9P4M6Z6"/>
<organism evidence="9 10">
    <name type="scientific">Rhizodiscina lignyota</name>
    <dbReference type="NCBI Taxonomy" id="1504668"/>
    <lineage>
        <taxon>Eukaryota</taxon>
        <taxon>Fungi</taxon>
        <taxon>Dikarya</taxon>
        <taxon>Ascomycota</taxon>
        <taxon>Pezizomycotina</taxon>
        <taxon>Dothideomycetes</taxon>
        <taxon>Pleosporomycetidae</taxon>
        <taxon>Aulographales</taxon>
        <taxon>Rhizodiscinaceae</taxon>
        <taxon>Rhizodiscina</taxon>
    </lineage>
</organism>
<dbReference type="EMBL" id="ML978129">
    <property type="protein sequence ID" value="KAF2096822.1"/>
    <property type="molecule type" value="Genomic_DNA"/>
</dbReference>
<keyword evidence="3 7" id="KW-0812">Transmembrane</keyword>
<dbReference type="GO" id="GO:0005886">
    <property type="term" value="C:plasma membrane"/>
    <property type="evidence" value="ECO:0007669"/>
    <property type="project" value="TreeGrafter"/>
</dbReference>
<feature type="transmembrane region" description="Helical" evidence="7">
    <location>
        <begin position="110"/>
        <end position="128"/>
    </location>
</feature>
<keyword evidence="10" id="KW-1185">Reference proteome</keyword>
<evidence type="ECO:0000256" key="7">
    <source>
        <dbReference type="SAM" id="Phobius"/>
    </source>
</evidence>
<evidence type="ECO:0000313" key="10">
    <source>
        <dbReference type="Proteomes" id="UP000799772"/>
    </source>
</evidence>
<evidence type="ECO:0000313" key="9">
    <source>
        <dbReference type="EMBL" id="KAF2096822.1"/>
    </source>
</evidence>
<feature type="transmembrane region" description="Helical" evidence="7">
    <location>
        <begin position="269"/>
        <end position="295"/>
    </location>
</feature>
<feature type="transmembrane region" description="Helical" evidence="7">
    <location>
        <begin position="76"/>
        <end position="98"/>
    </location>
</feature>
<comment type="subcellular location">
    <subcellularLocation>
        <location evidence="1">Membrane</location>
        <topology evidence="1">Multi-pass membrane protein</topology>
    </subcellularLocation>
</comment>
<protein>
    <submittedName>
        <fullName evidence="9">MFS general substrate transporter</fullName>
    </submittedName>
</protein>
<reference evidence="9" key="1">
    <citation type="journal article" date="2020" name="Stud. Mycol.">
        <title>101 Dothideomycetes genomes: a test case for predicting lifestyles and emergence of pathogens.</title>
        <authorList>
            <person name="Haridas S."/>
            <person name="Albert R."/>
            <person name="Binder M."/>
            <person name="Bloem J."/>
            <person name="Labutti K."/>
            <person name="Salamov A."/>
            <person name="Andreopoulos B."/>
            <person name="Baker S."/>
            <person name="Barry K."/>
            <person name="Bills G."/>
            <person name="Bluhm B."/>
            <person name="Cannon C."/>
            <person name="Castanera R."/>
            <person name="Culley D."/>
            <person name="Daum C."/>
            <person name="Ezra D."/>
            <person name="Gonzalez J."/>
            <person name="Henrissat B."/>
            <person name="Kuo A."/>
            <person name="Liang C."/>
            <person name="Lipzen A."/>
            <person name="Lutzoni F."/>
            <person name="Magnuson J."/>
            <person name="Mondo S."/>
            <person name="Nolan M."/>
            <person name="Ohm R."/>
            <person name="Pangilinan J."/>
            <person name="Park H.-J."/>
            <person name="Ramirez L."/>
            <person name="Alfaro M."/>
            <person name="Sun H."/>
            <person name="Tritt A."/>
            <person name="Yoshinaga Y."/>
            <person name="Zwiers L.-H."/>
            <person name="Turgeon B."/>
            <person name="Goodwin S."/>
            <person name="Spatafora J."/>
            <person name="Crous P."/>
            <person name="Grigoriev I."/>
        </authorList>
    </citation>
    <scope>NUCLEOTIDE SEQUENCE</scope>
    <source>
        <strain evidence="9">CBS 133067</strain>
    </source>
</reference>
<evidence type="ECO:0000256" key="3">
    <source>
        <dbReference type="ARBA" id="ARBA00022692"/>
    </source>
</evidence>
<feature type="transmembrane region" description="Helical" evidence="7">
    <location>
        <begin position="415"/>
        <end position="438"/>
    </location>
</feature>
<comment type="similarity">
    <text evidence="2">Belongs to the major facilitator superfamily.</text>
</comment>
<evidence type="ECO:0000256" key="4">
    <source>
        <dbReference type="ARBA" id="ARBA00022989"/>
    </source>
</evidence>
<comment type="caution">
    <text evidence="9">The sequence shown here is derived from an EMBL/GenBank/DDBJ whole genome shotgun (WGS) entry which is preliminary data.</text>
</comment>
<dbReference type="InterPro" id="IPR020846">
    <property type="entry name" value="MFS_dom"/>
</dbReference>